<dbReference type="Proteomes" id="UP001239169">
    <property type="component" value="Chromosome"/>
</dbReference>
<keyword evidence="2" id="KW-1185">Reference proteome</keyword>
<name>A0ABY8R033_PARBF</name>
<gene>
    <name evidence="1" type="ORF">QJS64_10845</name>
</gene>
<reference evidence="1 2" key="1">
    <citation type="submission" date="2023-04" db="EMBL/GenBank/DDBJ databases">
        <title>Bacteria Genome Submission.</title>
        <authorList>
            <person name="Isaac P."/>
        </authorList>
    </citation>
    <scope>NUCLEOTIDE SEQUENCE [LARGE SCALE GENOMIC DNA]</scope>
    <source>
        <strain evidence="1 2">SampleS7P1</strain>
    </source>
</reference>
<accession>A0ABY8R033</accession>
<proteinExistence type="predicted"/>
<dbReference type="EMBL" id="CP124685">
    <property type="protein sequence ID" value="WGX74668.1"/>
    <property type="molecule type" value="Genomic_DNA"/>
</dbReference>
<organism evidence="1 2">
    <name type="scientific">Paraclostridium bifermentans</name>
    <name type="common">Clostridium bifermentans</name>
    <dbReference type="NCBI Taxonomy" id="1490"/>
    <lineage>
        <taxon>Bacteria</taxon>
        <taxon>Bacillati</taxon>
        <taxon>Bacillota</taxon>
        <taxon>Clostridia</taxon>
        <taxon>Peptostreptococcales</taxon>
        <taxon>Peptostreptococcaceae</taxon>
        <taxon>Paraclostridium</taxon>
    </lineage>
</organism>
<evidence type="ECO:0000313" key="1">
    <source>
        <dbReference type="EMBL" id="WGX74668.1"/>
    </source>
</evidence>
<sequence>MYSKSLGKFQFEEISKIMKGKNRSINYSINKIKSYFKELDEELITYKDMELSNHIEGKELDLEFVNRLKALTQK</sequence>
<protein>
    <submittedName>
        <fullName evidence="1">Uncharacterized protein</fullName>
    </submittedName>
</protein>
<evidence type="ECO:0000313" key="2">
    <source>
        <dbReference type="Proteomes" id="UP001239169"/>
    </source>
</evidence>